<keyword evidence="4 7" id="KW-0378">Hydrolase</keyword>
<dbReference type="InterPro" id="IPR040476">
    <property type="entry name" value="CSD2"/>
</dbReference>
<dbReference type="GO" id="GO:0003723">
    <property type="term" value="F:RNA binding"/>
    <property type="evidence" value="ECO:0007669"/>
    <property type="project" value="UniProtKB-UniRule"/>
</dbReference>
<dbReference type="NCBIfam" id="TIGR02063">
    <property type="entry name" value="RNase_R"/>
    <property type="match status" value="1"/>
</dbReference>
<evidence type="ECO:0000313" key="10">
    <source>
        <dbReference type="Proteomes" id="UP000475117"/>
    </source>
</evidence>
<evidence type="ECO:0000256" key="7">
    <source>
        <dbReference type="HAMAP-Rule" id="MF_01895"/>
    </source>
</evidence>
<keyword evidence="3 7" id="KW-0540">Nuclease</keyword>
<keyword evidence="6 7" id="KW-0694">RNA-binding</keyword>
<dbReference type="InterPro" id="IPR001900">
    <property type="entry name" value="RNase_II/R"/>
</dbReference>
<dbReference type="InterPro" id="IPR004476">
    <property type="entry name" value="RNase_II/RNase_R"/>
</dbReference>
<comment type="similarity">
    <text evidence="7">Belongs to the RNR ribonuclease family. RNase R subfamily.</text>
</comment>
<keyword evidence="2 7" id="KW-0963">Cytoplasm</keyword>
<evidence type="ECO:0000256" key="3">
    <source>
        <dbReference type="ARBA" id="ARBA00022722"/>
    </source>
</evidence>
<keyword evidence="5 7" id="KW-0269">Exonuclease</keyword>
<dbReference type="NCBIfam" id="TIGR00358">
    <property type="entry name" value="3_prime_RNase"/>
    <property type="match status" value="1"/>
</dbReference>
<dbReference type="PROSITE" id="PS50126">
    <property type="entry name" value="S1"/>
    <property type="match status" value="1"/>
</dbReference>
<comment type="catalytic activity">
    <reaction evidence="1 7">
        <text>Exonucleolytic cleavage in the 3'- to 5'-direction to yield nucleoside 5'-phosphates.</text>
        <dbReference type="EC" id="3.1.13.1"/>
    </reaction>
</comment>
<evidence type="ECO:0000256" key="8">
    <source>
        <dbReference type="SAM" id="MobiDB-lite"/>
    </source>
</evidence>
<dbReference type="InterPro" id="IPR022966">
    <property type="entry name" value="RNase_II/R_CS"/>
</dbReference>
<evidence type="ECO:0000313" key="9">
    <source>
        <dbReference type="EMBL" id="QQL45706.1"/>
    </source>
</evidence>
<gene>
    <name evidence="7 9" type="primary">rnr</name>
    <name evidence="9" type="ORF">G3M56_003710</name>
</gene>
<dbReference type="Proteomes" id="UP000475117">
    <property type="component" value="Chromosome"/>
</dbReference>
<name>A0A6B3L4T5_9BACT</name>
<dbReference type="InterPro" id="IPR003029">
    <property type="entry name" value="S1_domain"/>
</dbReference>
<evidence type="ECO:0000256" key="4">
    <source>
        <dbReference type="ARBA" id="ARBA00022801"/>
    </source>
</evidence>
<dbReference type="AlphaFoldDB" id="A0A6B3L4T5"/>
<dbReference type="Pfam" id="PF17876">
    <property type="entry name" value="CSD2"/>
    <property type="match status" value="1"/>
</dbReference>
<protein>
    <recommendedName>
        <fullName evidence="7">Ribonuclease R</fullName>
        <shortName evidence="7">RNase R</shortName>
        <ecNumber evidence="7">3.1.13.1</ecNumber>
    </recommendedName>
</protein>
<dbReference type="EC" id="3.1.13.1" evidence="7"/>
<dbReference type="PANTHER" id="PTHR23355:SF9">
    <property type="entry name" value="DIS3-LIKE EXONUCLEASE 2"/>
    <property type="match status" value="1"/>
</dbReference>
<dbReference type="KEGG" id="soa:G3M56_003710"/>
<keyword evidence="10" id="KW-1185">Reference proteome</keyword>
<evidence type="ECO:0000256" key="1">
    <source>
        <dbReference type="ARBA" id="ARBA00001849"/>
    </source>
</evidence>
<dbReference type="GO" id="GO:0006402">
    <property type="term" value="P:mRNA catabolic process"/>
    <property type="evidence" value="ECO:0007669"/>
    <property type="project" value="TreeGrafter"/>
</dbReference>
<dbReference type="GO" id="GO:0008859">
    <property type="term" value="F:exoribonuclease II activity"/>
    <property type="evidence" value="ECO:0007669"/>
    <property type="project" value="UniProtKB-UniRule"/>
</dbReference>
<dbReference type="PROSITE" id="PS01175">
    <property type="entry name" value="RIBONUCLEASE_II"/>
    <property type="match status" value="1"/>
</dbReference>
<evidence type="ECO:0000256" key="6">
    <source>
        <dbReference type="ARBA" id="ARBA00022884"/>
    </source>
</evidence>
<accession>A0A6B3L4T5</accession>
<feature type="region of interest" description="Disordered" evidence="8">
    <location>
        <begin position="1"/>
        <end position="24"/>
    </location>
</feature>
<dbReference type="GO" id="GO:0005829">
    <property type="term" value="C:cytosol"/>
    <property type="evidence" value="ECO:0007669"/>
    <property type="project" value="TreeGrafter"/>
</dbReference>
<feature type="compositionally biased region" description="Basic and acidic residues" evidence="8">
    <location>
        <begin position="9"/>
        <end position="24"/>
    </location>
</feature>
<dbReference type="EMBL" id="CP066776">
    <property type="protein sequence ID" value="QQL45706.1"/>
    <property type="molecule type" value="Genomic_DNA"/>
</dbReference>
<comment type="function">
    <text evidence="7">3'-5' exoribonuclease that releases 5'-nucleoside monophosphates and is involved in maturation of structured RNAs.</text>
</comment>
<dbReference type="SUPFAM" id="SSF50249">
    <property type="entry name" value="Nucleic acid-binding proteins"/>
    <property type="match status" value="3"/>
</dbReference>
<evidence type="ECO:0000256" key="2">
    <source>
        <dbReference type="ARBA" id="ARBA00022490"/>
    </source>
</evidence>
<evidence type="ECO:0000256" key="5">
    <source>
        <dbReference type="ARBA" id="ARBA00022839"/>
    </source>
</evidence>
<dbReference type="InterPro" id="IPR050180">
    <property type="entry name" value="RNR_Ribonuclease"/>
</dbReference>
<proteinExistence type="inferred from homology"/>
<comment type="subcellular location">
    <subcellularLocation>
        <location evidence="7">Cytoplasm</location>
    </subcellularLocation>
</comment>
<dbReference type="Pfam" id="PF00773">
    <property type="entry name" value="RNB"/>
    <property type="match status" value="1"/>
</dbReference>
<reference evidence="9 10" key="1">
    <citation type="submission" date="2020-12" db="EMBL/GenBank/DDBJ databases">
        <title>Sulforoseuscoccus oceanibium gen. nov., sp. nov., a representative of the phylum Verrucomicrobia with special cytoplasmic membrane, and proposal of Sulforoseuscoccusaceae fam. nov.</title>
        <authorList>
            <person name="Xi F."/>
        </authorList>
    </citation>
    <scope>NUCLEOTIDE SEQUENCE [LARGE SCALE GENOMIC DNA]</scope>
    <source>
        <strain evidence="9 10">T37</strain>
    </source>
</reference>
<dbReference type="PANTHER" id="PTHR23355">
    <property type="entry name" value="RIBONUCLEASE"/>
    <property type="match status" value="1"/>
</dbReference>
<dbReference type="InterPro" id="IPR011805">
    <property type="entry name" value="RNase_R"/>
</dbReference>
<sequence>MTGKPRKNKPTERDQPAGQSRREEIREKLIGHLESDDYRPSTKSEIARHLGLDPKERATFRNALRDLEESGKVTRVKKGRYRVGSHSQPGTARGILDFTRRGKAFVILEANSSGNTALAKQGERIFIQPRASGTALPGDRVEISLRKVPPPVWMRHAGRLRTPDEMHVEGRVLSIIERSGKPLVGTLRIRGKFRFVQPDDTRLPFNLELTPPAKDEPEAKSGDTVVVDLVRWDQPHRPPLGKLVKVLGRRGDKGVDIQSIIYRFGLPLEFPEDVLSEAAAIHAVVQADDLTDREDWRDRTVITIDPFDARDFDDAISVTACDNGEWLLAVHIADVSHYVKPGSALDKEARKRGNSTYLVDRVIPMLPESLSNGICSLRPDEDRLTQLVEMRFSATGKMLKARFASAVIRSAKRYTYEQAMEVIRPVVKDLTATPPTDPVEAMLYDAWRLAARIRRLRFENGALDMDFPEVKVILDDKGRPTELRRVDYDESHQLIEEFMLVANEAVAKVVKESGKPGMFRVHDDPDEGKLQEFRQTACDYGFQIGDLTNRRELQKLLKRIRGVPEEHALKVGLLRSLKRAAYAADPMGHYGLAKVNYTHFTSPIRRYADLIVHRALGKLPCHKPQVSVRTPTHDGMAEVAEAISTTERVSAEAEGESVRLKELEYFQRLISRGDERTFTAVVNEVRRNGVFVELVNEQIKGLVPPSHFLPGDFFFINELNTWRSRRPRYELRVGTKLEVRPVKVDFESRFIDFAMMQILKPKS</sequence>
<dbReference type="HAMAP" id="MF_01895">
    <property type="entry name" value="RNase_R"/>
    <property type="match status" value="1"/>
</dbReference>
<dbReference type="SMART" id="SM00955">
    <property type="entry name" value="RNB"/>
    <property type="match status" value="1"/>
</dbReference>
<dbReference type="InterPro" id="IPR012340">
    <property type="entry name" value="NA-bd_OB-fold"/>
</dbReference>
<dbReference type="Gene3D" id="2.40.50.140">
    <property type="entry name" value="Nucleic acid-binding proteins"/>
    <property type="match status" value="2"/>
</dbReference>
<organism evidence="9 10">
    <name type="scientific">Sulfuriroseicoccus oceanibius</name>
    <dbReference type="NCBI Taxonomy" id="2707525"/>
    <lineage>
        <taxon>Bacteria</taxon>
        <taxon>Pseudomonadati</taxon>
        <taxon>Verrucomicrobiota</taxon>
        <taxon>Verrucomicrobiia</taxon>
        <taxon>Verrucomicrobiales</taxon>
        <taxon>Verrucomicrobiaceae</taxon>
        <taxon>Sulfuriroseicoccus</taxon>
    </lineage>
</organism>
<dbReference type="RefSeq" id="WP_164365033.1">
    <property type="nucleotide sequence ID" value="NZ_CP066776.1"/>
</dbReference>